<dbReference type="Gene3D" id="3.30.420.40">
    <property type="match status" value="2"/>
</dbReference>
<feature type="region of interest" description="Disordered" evidence="1">
    <location>
        <begin position="187"/>
        <end position="218"/>
    </location>
</feature>
<keyword evidence="3" id="KW-0378">Hydrolase</keyword>
<dbReference type="STRING" id="983920.Y88_2605"/>
<dbReference type="InterPro" id="IPR000905">
    <property type="entry name" value="Gcp-like_dom"/>
</dbReference>
<name>F1Z755_9SPHN</name>
<dbReference type="SUPFAM" id="SSF53067">
    <property type="entry name" value="Actin-like ATPase domain"/>
    <property type="match status" value="1"/>
</dbReference>
<feature type="compositionally biased region" description="Polar residues" evidence="1">
    <location>
        <begin position="203"/>
        <end position="218"/>
    </location>
</feature>
<organism evidence="3 4">
    <name type="scientific">Novosphingobium nitrogenifigens DSM 19370</name>
    <dbReference type="NCBI Taxonomy" id="983920"/>
    <lineage>
        <taxon>Bacteria</taxon>
        <taxon>Pseudomonadati</taxon>
        <taxon>Pseudomonadota</taxon>
        <taxon>Alphaproteobacteria</taxon>
        <taxon>Sphingomonadales</taxon>
        <taxon>Sphingomonadaceae</taxon>
        <taxon>Novosphingobium</taxon>
    </lineage>
</organism>
<evidence type="ECO:0000313" key="3">
    <source>
        <dbReference type="EMBL" id="EGD59561.1"/>
    </source>
</evidence>
<dbReference type="EMBL" id="AEWJ01000026">
    <property type="protein sequence ID" value="EGD59561.1"/>
    <property type="molecule type" value="Genomic_DNA"/>
</dbReference>
<dbReference type="InParanoid" id="F1Z755"/>
<dbReference type="HOGENOM" id="CLU_064886_3_0_5"/>
<protein>
    <submittedName>
        <fullName evidence="3">Peptidase M22, glycoprotease</fullName>
    </submittedName>
</protein>
<dbReference type="Proteomes" id="UP000004728">
    <property type="component" value="Unassembled WGS sequence"/>
</dbReference>
<dbReference type="GO" id="GO:0006508">
    <property type="term" value="P:proteolysis"/>
    <property type="evidence" value="ECO:0007669"/>
    <property type="project" value="UniProtKB-KW"/>
</dbReference>
<dbReference type="GO" id="GO:0008233">
    <property type="term" value="F:peptidase activity"/>
    <property type="evidence" value="ECO:0007669"/>
    <property type="project" value="UniProtKB-KW"/>
</dbReference>
<evidence type="ECO:0000313" key="4">
    <source>
        <dbReference type="Proteomes" id="UP000004728"/>
    </source>
</evidence>
<dbReference type="Pfam" id="PF00814">
    <property type="entry name" value="TsaD"/>
    <property type="match status" value="1"/>
</dbReference>
<dbReference type="NCBIfam" id="TIGR03725">
    <property type="entry name" value="T6A_YeaZ"/>
    <property type="match status" value="1"/>
</dbReference>
<keyword evidence="3" id="KW-0645">Protease</keyword>
<evidence type="ECO:0000256" key="1">
    <source>
        <dbReference type="SAM" id="MobiDB-lite"/>
    </source>
</evidence>
<proteinExistence type="predicted"/>
<dbReference type="InterPro" id="IPR043129">
    <property type="entry name" value="ATPase_NBD"/>
</dbReference>
<dbReference type="GO" id="GO:0002949">
    <property type="term" value="P:tRNA threonylcarbamoyladenosine modification"/>
    <property type="evidence" value="ECO:0007669"/>
    <property type="project" value="InterPro"/>
</dbReference>
<reference evidence="3 4" key="1">
    <citation type="journal article" date="2012" name="J. Bacteriol.">
        <title>Draft Genome Sequence of Novosphingobium nitrogenifigens Y88T.</title>
        <authorList>
            <person name="Strabala T.J."/>
            <person name="Macdonald L."/>
            <person name="Liu V."/>
            <person name="Smit A.M."/>
        </authorList>
    </citation>
    <scope>NUCLEOTIDE SEQUENCE [LARGE SCALE GENOMIC DNA]</scope>
    <source>
        <strain evidence="3 4">DSM 19370</strain>
    </source>
</reference>
<dbReference type="RefSeq" id="WP_008070235.1">
    <property type="nucleotide sequence ID" value="NZ_AQWK01000003.1"/>
</dbReference>
<keyword evidence="4" id="KW-1185">Reference proteome</keyword>
<dbReference type="FunCoup" id="F1Z755">
    <property type="interactions" value="380"/>
</dbReference>
<dbReference type="eggNOG" id="COG1214">
    <property type="taxonomic scope" value="Bacteria"/>
</dbReference>
<dbReference type="OrthoDB" id="9809995at2"/>
<comment type="caution">
    <text evidence="3">The sequence shown here is derived from an EMBL/GenBank/DDBJ whole genome shotgun (WGS) entry which is preliminary data.</text>
</comment>
<dbReference type="InterPro" id="IPR022496">
    <property type="entry name" value="T6A_TsaB"/>
</dbReference>
<accession>F1Z755</accession>
<feature type="domain" description="Gcp-like" evidence="2">
    <location>
        <begin position="33"/>
        <end position="121"/>
    </location>
</feature>
<sequence>MRVLVIDSATEACSVALFENGQVVAGECRQLGRGHAEHLVPMIAALPGSGRAERIAVNVGPGSFTGIRVGLAAARALGLAWNASVVGYGCLDLVAAMAREQHPDTAIDIVMSGGHGEWFFQPFGPDGRALAPTVSLVPDAVIAATRAPLVAGSQAEAVATRNGAHALPLWPDARAFGALDEHAMIDDPAPIYGRAPDARLPQPRQQASRPEQGPTLSA</sequence>
<gene>
    <name evidence="3" type="ORF">Y88_2605</name>
</gene>
<dbReference type="AlphaFoldDB" id="F1Z755"/>
<evidence type="ECO:0000259" key="2">
    <source>
        <dbReference type="Pfam" id="PF00814"/>
    </source>
</evidence>